<proteinExistence type="predicted"/>
<feature type="transmembrane region" description="Helical" evidence="1">
    <location>
        <begin position="142"/>
        <end position="169"/>
    </location>
</feature>
<feature type="transmembrane region" description="Helical" evidence="1">
    <location>
        <begin position="74"/>
        <end position="92"/>
    </location>
</feature>
<feature type="transmembrane region" description="Helical" evidence="1">
    <location>
        <begin position="98"/>
        <end position="121"/>
    </location>
</feature>
<evidence type="ECO:0000313" key="3">
    <source>
        <dbReference type="Proteomes" id="UP001283361"/>
    </source>
</evidence>
<reference evidence="2" key="1">
    <citation type="journal article" date="2023" name="G3 (Bethesda)">
        <title>A reference genome for the long-term kleptoplast-retaining sea slug Elysia crispata morphotype clarki.</title>
        <authorList>
            <person name="Eastman K.E."/>
            <person name="Pendleton A.L."/>
            <person name="Shaikh M.A."/>
            <person name="Suttiyut T."/>
            <person name="Ogas R."/>
            <person name="Tomko P."/>
            <person name="Gavelis G."/>
            <person name="Widhalm J.R."/>
            <person name="Wisecaver J.H."/>
        </authorList>
    </citation>
    <scope>NUCLEOTIDE SEQUENCE</scope>
    <source>
        <strain evidence="2">ECLA1</strain>
    </source>
</reference>
<feature type="transmembrane region" description="Helical" evidence="1">
    <location>
        <begin position="40"/>
        <end position="62"/>
    </location>
</feature>
<comment type="caution">
    <text evidence="2">The sequence shown here is derived from an EMBL/GenBank/DDBJ whole genome shotgun (WGS) entry which is preliminary data.</text>
</comment>
<evidence type="ECO:0000256" key="1">
    <source>
        <dbReference type="SAM" id="Phobius"/>
    </source>
</evidence>
<keyword evidence="3" id="KW-1185">Reference proteome</keyword>
<dbReference type="AlphaFoldDB" id="A0AAE0ZXP8"/>
<keyword evidence="1" id="KW-0472">Membrane</keyword>
<keyword evidence="1" id="KW-1133">Transmembrane helix</keyword>
<feature type="transmembrane region" description="Helical" evidence="1">
    <location>
        <begin position="236"/>
        <end position="257"/>
    </location>
</feature>
<sequence length="287" mass="32174">MMIVSFVIYGVSIKFPDGILLLHGVQEDLKYYHLPVTPTMVIFISVCVFQALWIVYSLLLIVTNGIKGTESLPYSVFMLCAFASQLNVIWLVELDNHAPVIAFAVQISVFASLLGALVIGYRNFEEAYPKMIQPRYVRRYWLIRLLVHNGLAFQTTWAFELALINMGLALTASSFMTQSDAALLSVSLLAVVMTLYTVAENIALNRWTLYTLSPYILHLMVCVAILVNRLSVSTAFLLSHATGLVLLKVVMIAYKYFKAQGVLSQSKNVKSDLETYAFPQQFAHGRL</sequence>
<protein>
    <submittedName>
        <fullName evidence="2">Uncharacterized protein</fullName>
    </submittedName>
</protein>
<dbReference type="EMBL" id="JAWDGP010003066">
    <property type="protein sequence ID" value="KAK3777623.1"/>
    <property type="molecule type" value="Genomic_DNA"/>
</dbReference>
<gene>
    <name evidence="2" type="ORF">RRG08_021739</name>
</gene>
<feature type="transmembrane region" description="Helical" evidence="1">
    <location>
        <begin position="211"/>
        <end position="230"/>
    </location>
</feature>
<feature type="transmembrane region" description="Helical" evidence="1">
    <location>
        <begin position="181"/>
        <end position="199"/>
    </location>
</feature>
<dbReference type="PANTHER" id="PTHR33802:SF1">
    <property type="entry name" value="XK-RELATED PROTEIN"/>
    <property type="match status" value="1"/>
</dbReference>
<keyword evidence="1" id="KW-0812">Transmembrane</keyword>
<dbReference type="Proteomes" id="UP001283361">
    <property type="component" value="Unassembled WGS sequence"/>
</dbReference>
<dbReference type="PANTHER" id="PTHR33802">
    <property type="entry name" value="SI:CH211-161H7.5-RELATED"/>
    <property type="match status" value="1"/>
</dbReference>
<name>A0AAE0ZXP8_9GAST</name>
<evidence type="ECO:0000313" key="2">
    <source>
        <dbReference type="EMBL" id="KAK3777623.1"/>
    </source>
</evidence>
<accession>A0AAE0ZXP8</accession>
<organism evidence="2 3">
    <name type="scientific">Elysia crispata</name>
    <name type="common">lettuce slug</name>
    <dbReference type="NCBI Taxonomy" id="231223"/>
    <lineage>
        <taxon>Eukaryota</taxon>
        <taxon>Metazoa</taxon>
        <taxon>Spiralia</taxon>
        <taxon>Lophotrochozoa</taxon>
        <taxon>Mollusca</taxon>
        <taxon>Gastropoda</taxon>
        <taxon>Heterobranchia</taxon>
        <taxon>Euthyneura</taxon>
        <taxon>Panpulmonata</taxon>
        <taxon>Sacoglossa</taxon>
        <taxon>Placobranchoidea</taxon>
        <taxon>Plakobranchidae</taxon>
        <taxon>Elysia</taxon>
    </lineage>
</organism>